<sequence length="44" mass="4833">MRMLKRKGKARIAVASIVRYGDEVAGRFDGEFVALACIHVIGVQ</sequence>
<accession>A0ABX2ENN9</accession>
<organism evidence="1 2">
    <name type="scientific">Pseudaquabacterium terrae</name>
    <dbReference type="NCBI Taxonomy" id="2732868"/>
    <lineage>
        <taxon>Bacteria</taxon>
        <taxon>Pseudomonadati</taxon>
        <taxon>Pseudomonadota</taxon>
        <taxon>Betaproteobacteria</taxon>
        <taxon>Burkholderiales</taxon>
        <taxon>Sphaerotilaceae</taxon>
        <taxon>Pseudaquabacterium</taxon>
    </lineage>
</organism>
<dbReference type="Proteomes" id="UP000737171">
    <property type="component" value="Unassembled WGS sequence"/>
</dbReference>
<proteinExistence type="predicted"/>
<evidence type="ECO:0000313" key="2">
    <source>
        <dbReference type="Proteomes" id="UP000737171"/>
    </source>
</evidence>
<keyword evidence="2" id="KW-1185">Reference proteome</keyword>
<reference evidence="1 2" key="1">
    <citation type="submission" date="2020-05" db="EMBL/GenBank/DDBJ databases">
        <title>Aquincola sp. isolate from soil.</title>
        <authorList>
            <person name="Han J."/>
            <person name="Kim D.-U."/>
        </authorList>
    </citation>
    <scope>NUCLEOTIDE SEQUENCE [LARGE SCALE GENOMIC DNA]</scope>
    <source>
        <strain evidence="1 2">S2</strain>
    </source>
</reference>
<evidence type="ECO:0000313" key="1">
    <source>
        <dbReference type="EMBL" id="NRF70261.1"/>
    </source>
</evidence>
<gene>
    <name evidence="1" type="ORF">HLB44_24950</name>
</gene>
<dbReference type="RefSeq" id="WP_173128932.1">
    <property type="nucleotide sequence ID" value="NZ_JABRWJ010000008.1"/>
</dbReference>
<name>A0ABX2ENN9_9BURK</name>
<protein>
    <submittedName>
        <fullName evidence="1">YiiD C-terminal domain-containing protein</fullName>
    </submittedName>
</protein>
<comment type="caution">
    <text evidence="1">The sequence shown here is derived from an EMBL/GenBank/DDBJ whole genome shotgun (WGS) entry which is preliminary data.</text>
</comment>
<dbReference type="EMBL" id="JABRWJ010000008">
    <property type="protein sequence ID" value="NRF70261.1"/>
    <property type="molecule type" value="Genomic_DNA"/>
</dbReference>